<dbReference type="Gene3D" id="1.20.272.10">
    <property type="match status" value="1"/>
</dbReference>
<evidence type="ECO:0000259" key="13">
    <source>
        <dbReference type="SMART" id="SM00382"/>
    </source>
</evidence>
<dbReference type="FunFam" id="1.10.8.60:FF:000013">
    <property type="entry name" value="DNA polymerase III subunit gamma/tau"/>
    <property type="match status" value="1"/>
</dbReference>
<dbReference type="EC" id="2.7.7.7" evidence="11"/>
<dbReference type="GO" id="GO:0003887">
    <property type="term" value="F:DNA-directed DNA polymerase activity"/>
    <property type="evidence" value="ECO:0007669"/>
    <property type="project" value="UniProtKB-KW"/>
</dbReference>
<evidence type="ECO:0000313" key="15">
    <source>
        <dbReference type="Proteomes" id="UP000676194"/>
    </source>
</evidence>
<accession>A0A8E6B9V7</accession>
<keyword evidence="6 11" id="KW-0547">Nucleotide-binding</keyword>
<dbReference type="SUPFAM" id="SSF52540">
    <property type="entry name" value="P-loop containing nucleoside triphosphate hydrolases"/>
    <property type="match status" value="1"/>
</dbReference>
<dbReference type="RefSeq" id="WP_213499513.1">
    <property type="nucleotide sequence ID" value="NZ_CP074694.1"/>
</dbReference>
<evidence type="ECO:0000256" key="7">
    <source>
        <dbReference type="ARBA" id="ARBA00022833"/>
    </source>
</evidence>
<dbReference type="EMBL" id="CP074694">
    <property type="protein sequence ID" value="QVL34483.1"/>
    <property type="molecule type" value="Genomic_DNA"/>
</dbReference>
<keyword evidence="7" id="KW-0862">Zinc</keyword>
<keyword evidence="15" id="KW-1185">Reference proteome</keyword>
<evidence type="ECO:0000256" key="3">
    <source>
        <dbReference type="ARBA" id="ARBA00022695"/>
    </source>
</evidence>
<dbReference type="SUPFAM" id="SSF48019">
    <property type="entry name" value="post-AAA+ oligomerization domain-like"/>
    <property type="match status" value="1"/>
</dbReference>
<comment type="subunit">
    <text evidence="11">DNA polymerase III contains a core (composed of alpha, epsilon and theta chains) that associates with a tau subunit. This core dimerizes to form the POLIII' complex. PolIII' associates with the gamma complex (composed of gamma, delta, delta', psi and chi chains) and with the beta chain to form the complete DNA polymerase III complex.</text>
</comment>
<proteinExistence type="inferred from homology"/>
<reference evidence="14" key="1">
    <citation type="submission" date="2021-05" db="EMBL/GenBank/DDBJ databases">
        <title>Complete genome sequence of the cellulolytic planctomycete Telmatocola sphagniphila SP2T and characterization of the first cellulase from planctomycetes.</title>
        <authorList>
            <person name="Rakitin A.L."/>
            <person name="Beletsky A.V."/>
            <person name="Naumoff D.G."/>
            <person name="Kulichevskaya I.S."/>
            <person name="Mardanov A.V."/>
            <person name="Ravin N.V."/>
            <person name="Dedysh S.N."/>
        </authorList>
    </citation>
    <scope>NUCLEOTIDE SEQUENCE</scope>
    <source>
        <strain evidence="14">SP2T</strain>
    </source>
</reference>
<dbReference type="InterPro" id="IPR001270">
    <property type="entry name" value="ClpA/B"/>
</dbReference>
<organism evidence="14 15">
    <name type="scientific">Telmatocola sphagniphila</name>
    <dbReference type="NCBI Taxonomy" id="1123043"/>
    <lineage>
        <taxon>Bacteria</taxon>
        <taxon>Pseudomonadati</taxon>
        <taxon>Planctomycetota</taxon>
        <taxon>Planctomycetia</taxon>
        <taxon>Gemmatales</taxon>
        <taxon>Gemmataceae</taxon>
    </lineage>
</organism>
<dbReference type="Pfam" id="PF13177">
    <property type="entry name" value="DNA_pol3_delta2"/>
    <property type="match status" value="1"/>
</dbReference>
<dbReference type="CDD" id="cd00009">
    <property type="entry name" value="AAA"/>
    <property type="match status" value="1"/>
</dbReference>
<evidence type="ECO:0000256" key="9">
    <source>
        <dbReference type="ARBA" id="ARBA00022932"/>
    </source>
</evidence>
<evidence type="ECO:0000256" key="10">
    <source>
        <dbReference type="ARBA" id="ARBA00049244"/>
    </source>
</evidence>
<feature type="region of interest" description="Disordered" evidence="12">
    <location>
        <begin position="399"/>
        <end position="418"/>
    </location>
</feature>
<evidence type="ECO:0000256" key="5">
    <source>
        <dbReference type="ARBA" id="ARBA00022723"/>
    </source>
</evidence>
<keyword evidence="9 11" id="KW-0239">DNA-directed DNA polymerase</keyword>
<evidence type="ECO:0000256" key="6">
    <source>
        <dbReference type="ARBA" id="ARBA00022741"/>
    </source>
</evidence>
<gene>
    <name evidence="11 14" type="primary">dnaX</name>
    <name evidence="14" type="ORF">KIH39_11410</name>
</gene>
<dbReference type="PANTHER" id="PTHR11669:SF0">
    <property type="entry name" value="PROTEIN STICHEL-LIKE 2"/>
    <property type="match status" value="1"/>
</dbReference>
<dbReference type="InterPro" id="IPR008921">
    <property type="entry name" value="DNA_pol3_clamp-load_cplx_C"/>
</dbReference>
<dbReference type="InterPro" id="IPR050238">
    <property type="entry name" value="DNA_Rep/Repair_Clamp_Loader"/>
</dbReference>
<keyword evidence="2 11" id="KW-0808">Transferase</keyword>
<dbReference type="InterPro" id="IPR012763">
    <property type="entry name" value="DNA_pol_III_sug/sutau_N"/>
</dbReference>
<keyword evidence="5" id="KW-0479">Metal-binding</keyword>
<dbReference type="PRINTS" id="PR00300">
    <property type="entry name" value="CLPPROTEASEA"/>
</dbReference>
<keyword evidence="3 11" id="KW-0548">Nucleotidyltransferase</keyword>
<dbReference type="InterPro" id="IPR045085">
    <property type="entry name" value="HLD_clamp_pol_III_gamma_tau"/>
</dbReference>
<evidence type="ECO:0000256" key="1">
    <source>
        <dbReference type="ARBA" id="ARBA00006360"/>
    </source>
</evidence>
<dbReference type="FunFam" id="3.40.50.300:FF:000014">
    <property type="entry name" value="DNA polymerase III subunit gamma/tau"/>
    <property type="match status" value="1"/>
</dbReference>
<keyword evidence="4 11" id="KW-0235">DNA replication</keyword>
<feature type="domain" description="AAA+ ATPase" evidence="13">
    <location>
        <begin position="57"/>
        <end position="199"/>
    </location>
</feature>
<feature type="compositionally biased region" description="Low complexity" evidence="12">
    <location>
        <begin position="401"/>
        <end position="414"/>
    </location>
</feature>
<dbReference type="Proteomes" id="UP000676194">
    <property type="component" value="Chromosome"/>
</dbReference>
<keyword evidence="8 11" id="KW-0067">ATP-binding</keyword>
<evidence type="ECO:0000256" key="2">
    <source>
        <dbReference type="ARBA" id="ARBA00022679"/>
    </source>
</evidence>
<dbReference type="NCBIfam" id="TIGR02397">
    <property type="entry name" value="dnaX_nterm"/>
    <property type="match status" value="1"/>
</dbReference>
<dbReference type="Gene3D" id="1.10.8.60">
    <property type="match status" value="1"/>
</dbReference>
<evidence type="ECO:0000256" key="11">
    <source>
        <dbReference type="RuleBase" id="RU364063"/>
    </source>
</evidence>
<sequence>MAKKKSEAALEKTPPAAEATPNYTVVARRYRPKQFSSLIGQESVGQALANAIKTNRVAHAYLFTGARGVGKTSAARILAKCLNCEKGPTPTPCDECDICRSISSGEDIDVLEIDGASNRGIDEIRAIRQNVQTRPSRGRFKIYIIDEIHMLSVQAFNALLKTLEEPPAHVKFIFATTEVQKIPITILSRCQRFDFGIITTAKIAACLTEVVKAEGMQAEPEAIQFIARRAAGSMRDAQSLLDQLLSYAQSKTLTAQQVYDLLGTAGEERILPLVEAIFSKDPTAALKTLSTFTEEGTLLTELLDQLIEFWRQMMIVNCGGLEAVGDFLPDRTREMLSRHAKASPIDAILAGLDVLTSAKAKLRNTNYPQLTLEMALVRLCRLEELISVGQLTQMLQSGEVAPRPATAPSTPALPADKKKTLSESVSFQLGEPSKNGSGGLSVEQAWNLLLNNLPMLMANMNKAQRKISPAAHRIDLIFPLTSLSNYDYCNSPNSLERVERELQTHTGEKWSIRVELEAGARVEMPTGNGPGGTPSRQAREERLKTIPLTNRIIEKLNARVLQMDQGFGEELTPAPPEVPVEEI</sequence>
<dbReference type="SMART" id="SM00382">
    <property type="entry name" value="AAA"/>
    <property type="match status" value="1"/>
</dbReference>
<evidence type="ECO:0000256" key="8">
    <source>
        <dbReference type="ARBA" id="ARBA00022840"/>
    </source>
</evidence>
<dbReference type="GO" id="GO:0046872">
    <property type="term" value="F:metal ion binding"/>
    <property type="evidence" value="ECO:0007669"/>
    <property type="project" value="UniProtKB-KW"/>
</dbReference>
<dbReference type="KEGG" id="tsph:KIH39_11410"/>
<dbReference type="AlphaFoldDB" id="A0A8E6B9V7"/>
<evidence type="ECO:0000256" key="12">
    <source>
        <dbReference type="SAM" id="MobiDB-lite"/>
    </source>
</evidence>
<protein>
    <recommendedName>
        <fullName evidence="11">DNA polymerase III subunit gamma/tau</fullName>
        <ecNumber evidence="11">2.7.7.7</ecNumber>
    </recommendedName>
</protein>
<dbReference type="InterPro" id="IPR027417">
    <property type="entry name" value="P-loop_NTPase"/>
</dbReference>
<comment type="catalytic activity">
    <reaction evidence="10 11">
        <text>DNA(n) + a 2'-deoxyribonucleoside 5'-triphosphate = DNA(n+1) + diphosphate</text>
        <dbReference type="Rhea" id="RHEA:22508"/>
        <dbReference type="Rhea" id="RHEA-COMP:17339"/>
        <dbReference type="Rhea" id="RHEA-COMP:17340"/>
        <dbReference type="ChEBI" id="CHEBI:33019"/>
        <dbReference type="ChEBI" id="CHEBI:61560"/>
        <dbReference type="ChEBI" id="CHEBI:173112"/>
        <dbReference type="EC" id="2.7.7.7"/>
    </reaction>
</comment>
<comment type="similarity">
    <text evidence="1 11">Belongs to the DnaX/STICHEL family.</text>
</comment>
<dbReference type="GO" id="GO:0003677">
    <property type="term" value="F:DNA binding"/>
    <property type="evidence" value="ECO:0007669"/>
    <property type="project" value="InterPro"/>
</dbReference>
<dbReference type="GO" id="GO:0005524">
    <property type="term" value="F:ATP binding"/>
    <property type="evidence" value="ECO:0007669"/>
    <property type="project" value="UniProtKB-KW"/>
</dbReference>
<dbReference type="GO" id="GO:0009360">
    <property type="term" value="C:DNA polymerase III complex"/>
    <property type="evidence" value="ECO:0007669"/>
    <property type="project" value="InterPro"/>
</dbReference>
<dbReference type="NCBIfam" id="NF004046">
    <property type="entry name" value="PRK05563.1"/>
    <property type="match status" value="1"/>
</dbReference>
<dbReference type="InterPro" id="IPR003593">
    <property type="entry name" value="AAA+_ATPase"/>
</dbReference>
<dbReference type="InterPro" id="IPR022754">
    <property type="entry name" value="DNA_pol_III_gamma-3"/>
</dbReference>
<name>A0A8E6B9V7_9BACT</name>
<dbReference type="PANTHER" id="PTHR11669">
    <property type="entry name" value="REPLICATION FACTOR C / DNA POLYMERASE III GAMMA-TAU SUBUNIT"/>
    <property type="match status" value="1"/>
</dbReference>
<dbReference type="Pfam" id="PF12169">
    <property type="entry name" value="DNA_pol3_gamma3"/>
    <property type="match status" value="1"/>
</dbReference>
<evidence type="ECO:0000256" key="4">
    <source>
        <dbReference type="ARBA" id="ARBA00022705"/>
    </source>
</evidence>
<comment type="function">
    <text evidence="11">DNA polymerase III is a complex, multichain enzyme responsible for most of the replicative synthesis in bacteria. This DNA polymerase also exhibits 3' to 5' exonuclease activity.</text>
</comment>
<dbReference type="CDD" id="cd18137">
    <property type="entry name" value="HLD_clamp_pol_III_gamma_tau"/>
    <property type="match status" value="1"/>
</dbReference>
<dbReference type="Pfam" id="PF22608">
    <property type="entry name" value="DNAX_ATPase_lid"/>
    <property type="match status" value="1"/>
</dbReference>
<evidence type="ECO:0000313" key="14">
    <source>
        <dbReference type="EMBL" id="QVL34483.1"/>
    </source>
</evidence>
<dbReference type="Gene3D" id="3.40.50.300">
    <property type="entry name" value="P-loop containing nucleotide triphosphate hydrolases"/>
    <property type="match status" value="1"/>
</dbReference>
<dbReference type="GO" id="GO:0006261">
    <property type="term" value="P:DNA-templated DNA replication"/>
    <property type="evidence" value="ECO:0007669"/>
    <property type="project" value="TreeGrafter"/>
</dbReference>